<comment type="caution">
    <text evidence="1">The sequence shown here is derived from an EMBL/GenBank/DDBJ whole genome shotgun (WGS) entry which is preliminary data.</text>
</comment>
<organism evidence="1 2">
    <name type="scientific">Diphasiastrum complanatum</name>
    <name type="common">Issler's clubmoss</name>
    <name type="synonym">Lycopodium complanatum</name>
    <dbReference type="NCBI Taxonomy" id="34168"/>
    <lineage>
        <taxon>Eukaryota</taxon>
        <taxon>Viridiplantae</taxon>
        <taxon>Streptophyta</taxon>
        <taxon>Embryophyta</taxon>
        <taxon>Tracheophyta</taxon>
        <taxon>Lycopodiopsida</taxon>
        <taxon>Lycopodiales</taxon>
        <taxon>Lycopodiaceae</taxon>
        <taxon>Lycopodioideae</taxon>
        <taxon>Diphasiastrum</taxon>
    </lineage>
</organism>
<proteinExistence type="predicted"/>
<name>A0ACC2CTR5_DIPCM</name>
<evidence type="ECO:0000313" key="2">
    <source>
        <dbReference type="Proteomes" id="UP001162992"/>
    </source>
</evidence>
<protein>
    <submittedName>
        <fullName evidence="1">Uncharacterized protein</fullName>
    </submittedName>
</protein>
<accession>A0ACC2CTR5</accession>
<keyword evidence="2" id="KW-1185">Reference proteome</keyword>
<dbReference type="EMBL" id="CM055100">
    <property type="protein sequence ID" value="KAJ7545391.1"/>
    <property type="molecule type" value="Genomic_DNA"/>
</dbReference>
<evidence type="ECO:0000313" key="1">
    <source>
        <dbReference type="EMBL" id="KAJ7545391.1"/>
    </source>
</evidence>
<dbReference type="Proteomes" id="UP001162992">
    <property type="component" value="Chromosome 9"/>
</dbReference>
<reference evidence="2" key="1">
    <citation type="journal article" date="2024" name="Proc. Natl. Acad. Sci. U.S.A.">
        <title>Extraordinary preservation of gene collinearity over three hundred million years revealed in homosporous lycophytes.</title>
        <authorList>
            <person name="Li C."/>
            <person name="Wickell D."/>
            <person name="Kuo L.Y."/>
            <person name="Chen X."/>
            <person name="Nie B."/>
            <person name="Liao X."/>
            <person name="Peng D."/>
            <person name="Ji J."/>
            <person name="Jenkins J."/>
            <person name="Williams M."/>
            <person name="Shu S."/>
            <person name="Plott C."/>
            <person name="Barry K."/>
            <person name="Rajasekar S."/>
            <person name="Grimwood J."/>
            <person name="Han X."/>
            <person name="Sun S."/>
            <person name="Hou Z."/>
            <person name="He W."/>
            <person name="Dai G."/>
            <person name="Sun C."/>
            <person name="Schmutz J."/>
            <person name="Leebens-Mack J.H."/>
            <person name="Li F.W."/>
            <person name="Wang L."/>
        </authorList>
    </citation>
    <scope>NUCLEOTIDE SEQUENCE [LARGE SCALE GENOMIC DNA]</scope>
    <source>
        <strain evidence="2">cv. PW_Plant_1</strain>
    </source>
</reference>
<sequence length="1032" mass="116235">MSHFSWCSSMQLRELRKLLSCCGNGWTFKGSYMFAMSGCSNTTDYNCLQRVKVYRLNDEGRWDDKGTGHISVELLQRSDSLGLVVIDETNNATLLVHRISVDDIYRRQEDTIISWTDSEVGTDLALSFQEAMGCSYIWDQLCSVQRSVQFPPVGATENGSRPIIDELEHSGTSQDDDDAFQDSGSGTVSDLPPMELAALPQIVKFVAESIPMDRDRIAVLILREQNYIRKLLELFRVCEDLENIEGLHMIFKIVKGIISLNDGHIFDILFSDEYIMDVVGALEYDPEFPSRQDHRGFVKEQVVFKEAVPINDPAILSKIHQTYRIGYIKDVILPRALDDQTLSTINSMMLFNNMGVVSSLHNDSAFINALFSKLKSSGTPERIKKELVLFLQELCNISKNFQPSLRSELFSSLVREGLFDIVTTTLQSSDESLPLSGSDILIVISNHDPFLLRTFLVQQQGHTMFSLLVTGILTPGDGGLQAQLLEIMRMLLDSDTMERQQTDKSTFLEIFYEKYMDQLVEVFTTACPSKGTAEGPQQMLTSLQSGKKTSVVSPEILGHLCELICFCVKHHGFRIKYYVIRNNLVEKILRLTRRKEKYLVVAAVRFLRACVGLKHEFYYRYLVKHNLFEPVIQAFLANGSRYNLLNSAVLELIEFICKANIRSLIMHLVESYSEKFAEIDYVGTFQQLKLRYEQLLEGPAANSREAGGLASTEMEHLSGRLQQRFGHAKSISVLRERKDERALDKQEEDYFNEDSDDEDSTSFGKIISPTRISPAVIVNGSVLGDASLRDGPFGLVDYEDEDEDVSTPCFEKKDDSLERHPEGNAAIPVPFSDPTWPATEEPSFSKRKTSGPVDTKAEDSAALKKQKQENLHGRRYSDWGSMRSRDNKHSMTEKRFESNPPVTSNHGRSSQKVDELKETKENKSSNDCPPRKLADGSQLSLIDSSYINVTREKRAVEKIIDTSDEISDCGNGSSDCVPRVLGVPDEGRLGSESKSNSLHSIRIARDSKPVVKTVIDKSREVDQTSKGPPVIL</sequence>
<gene>
    <name evidence="1" type="ORF">O6H91_09G117300</name>
</gene>